<dbReference type="Gene3D" id="1.20.930.10">
    <property type="entry name" value="Conserved domain common to transcription factors TFIIS, elongin A, CRSP70"/>
    <property type="match status" value="1"/>
</dbReference>
<dbReference type="SUPFAM" id="SSF47676">
    <property type="entry name" value="Conserved domain common to transcription factors TFIIS, elongin A, CRSP70"/>
    <property type="match status" value="1"/>
</dbReference>
<evidence type="ECO:0000313" key="15">
    <source>
        <dbReference type="EMBL" id="CAB3405308.1"/>
    </source>
</evidence>
<dbReference type="PROSITE" id="PS00466">
    <property type="entry name" value="ZF_TFIIS_1"/>
    <property type="match status" value="1"/>
</dbReference>
<dbReference type="SMART" id="SM00440">
    <property type="entry name" value="ZnF_C2C2"/>
    <property type="match status" value="1"/>
</dbReference>
<dbReference type="PANTHER" id="PTHR11477">
    <property type="entry name" value="TRANSCRIPTION FACTOR S-II ZINC FINGER DOMAIN-CONTAINING PROTEIN"/>
    <property type="match status" value="1"/>
</dbReference>
<comment type="similarity">
    <text evidence="2 10">Belongs to the TFS-II family.</text>
</comment>
<dbReference type="OrthoDB" id="44867at2759"/>
<dbReference type="GO" id="GO:0008270">
    <property type="term" value="F:zinc ion binding"/>
    <property type="evidence" value="ECO:0007669"/>
    <property type="project" value="UniProtKB-UniRule"/>
</dbReference>
<feature type="domain" description="TFIIS-type" evidence="12">
    <location>
        <begin position="273"/>
        <end position="313"/>
    </location>
</feature>
<dbReference type="SMART" id="SM00509">
    <property type="entry name" value="TFS2N"/>
    <property type="match status" value="1"/>
</dbReference>
<evidence type="ECO:0000256" key="4">
    <source>
        <dbReference type="ARBA" id="ARBA00022771"/>
    </source>
</evidence>
<sequence>MSTIEQVEGIAKKVDYIIANGMDDASACLKMLETLSKLPITLDIITKTSIGVKVNSLRKKVNDETVAKRAKNLIKDWKTLLNEPTVAKKDDEAPPPAKKARKEEKPEEPKKPVMPAKIESKNSTDSNASNSSKPSVLANFASATFPPKHLEGDELRLKTAQLLLSALRSGEMPQGTLDPEELAVQIEDKLYSVHRGTNQKYSVAVRSRVYNLRDKKNLALRENVLTGVVKPEKFAVMTAEEMASPEIREMRDKFTKEAILEHQVSVQQGTPSDMFKCGKCGKKNCTYTQLQTRSSDEPMTTFVFCLECGNRWKFC</sequence>
<evidence type="ECO:0000259" key="12">
    <source>
        <dbReference type="PROSITE" id="PS51133"/>
    </source>
</evidence>
<dbReference type="FunFam" id="2.20.25.10:FF:000001">
    <property type="entry name" value="Probable Transcription elongation factor S-II"/>
    <property type="match status" value="1"/>
</dbReference>
<dbReference type="InterPro" id="IPR036575">
    <property type="entry name" value="TFIIS_cen_dom_sf"/>
</dbReference>
<dbReference type="PROSITE" id="PS51321">
    <property type="entry name" value="TFIIS_CENTRAL"/>
    <property type="match status" value="1"/>
</dbReference>
<dbReference type="InterPro" id="IPR035441">
    <property type="entry name" value="TFIIS/LEDGF_dom_sf"/>
</dbReference>
<reference evidence="15 16" key="1">
    <citation type="submission" date="2020-04" db="EMBL/GenBank/DDBJ databases">
        <authorList>
            <person name="Laetsch R D."/>
            <person name="Stevens L."/>
            <person name="Kumar S."/>
            <person name="Blaxter L. M."/>
        </authorList>
    </citation>
    <scope>NUCLEOTIDE SEQUENCE [LARGE SCALE GENOMIC DNA]</scope>
</reference>
<feature type="region of interest" description="Disordered" evidence="11">
    <location>
        <begin position="85"/>
        <end position="134"/>
    </location>
</feature>
<feature type="compositionally biased region" description="Polar residues" evidence="11">
    <location>
        <begin position="121"/>
        <end position="134"/>
    </location>
</feature>
<keyword evidence="6 9" id="KW-0539">Nucleus</keyword>
<dbReference type="CDD" id="cd00183">
    <property type="entry name" value="TFIIS_I"/>
    <property type="match status" value="1"/>
</dbReference>
<keyword evidence="3 10" id="KW-0479">Metal-binding</keyword>
<dbReference type="InterPro" id="IPR003617">
    <property type="entry name" value="TFIIS/CRSP70_N_sub"/>
</dbReference>
<dbReference type="SMART" id="SM00510">
    <property type="entry name" value="TFS2M"/>
    <property type="match status" value="1"/>
</dbReference>
<dbReference type="Pfam" id="PF08711">
    <property type="entry name" value="Med26"/>
    <property type="match status" value="1"/>
</dbReference>
<dbReference type="Proteomes" id="UP000494206">
    <property type="component" value="Unassembled WGS sequence"/>
</dbReference>
<dbReference type="InterPro" id="IPR001222">
    <property type="entry name" value="Znf_TFIIS"/>
</dbReference>
<keyword evidence="4 8" id="KW-0863">Zinc-finger</keyword>
<keyword evidence="10" id="KW-0238">DNA-binding</keyword>
<keyword evidence="16" id="KW-1185">Reference proteome</keyword>
<evidence type="ECO:0000256" key="1">
    <source>
        <dbReference type="ARBA" id="ARBA00004123"/>
    </source>
</evidence>
<dbReference type="PANTHER" id="PTHR11477:SF0">
    <property type="entry name" value="IP08861P-RELATED"/>
    <property type="match status" value="1"/>
</dbReference>
<dbReference type="Pfam" id="PF01096">
    <property type="entry name" value="Zn_ribbon_TFIIS"/>
    <property type="match status" value="1"/>
</dbReference>
<dbReference type="AlphaFoldDB" id="A0A8S1EZU7"/>
<comment type="subcellular location">
    <subcellularLocation>
        <location evidence="1 9 10">Nucleus</location>
    </subcellularLocation>
</comment>
<dbReference type="InterPro" id="IPR035100">
    <property type="entry name" value="TF_IIS-typ"/>
</dbReference>
<gene>
    <name evidence="15" type="ORF">CBOVIS_LOCUS7522</name>
</gene>
<name>A0A8S1EZU7_9PELO</name>
<dbReference type="GO" id="GO:0006368">
    <property type="term" value="P:transcription elongation by RNA polymerase II"/>
    <property type="evidence" value="ECO:0007669"/>
    <property type="project" value="InterPro"/>
</dbReference>
<organism evidence="15 16">
    <name type="scientific">Caenorhabditis bovis</name>
    <dbReference type="NCBI Taxonomy" id="2654633"/>
    <lineage>
        <taxon>Eukaryota</taxon>
        <taxon>Metazoa</taxon>
        <taxon>Ecdysozoa</taxon>
        <taxon>Nematoda</taxon>
        <taxon>Chromadorea</taxon>
        <taxon>Rhabditida</taxon>
        <taxon>Rhabditina</taxon>
        <taxon>Rhabditomorpha</taxon>
        <taxon>Rhabditoidea</taxon>
        <taxon>Rhabditidae</taxon>
        <taxon>Peloderinae</taxon>
        <taxon>Caenorhabditis</taxon>
    </lineage>
</organism>
<dbReference type="PIRSF" id="PIRSF006704">
    <property type="entry name" value="TF_IIS"/>
    <property type="match status" value="1"/>
</dbReference>
<evidence type="ECO:0000256" key="9">
    <source>
        <dbReference type="PROSITE-ProRule" id="PRU00649"/>
    </source>
</evidence>
<comment type="function">
    <text evidence="7">Necessary for efficient RNA polymerase II transcription elongation past template-encoded arresting sites. The arresting sites in DNA have the property of trapping a certain fraction of elongating RNA polymerases that pass through, resulting in locked ternary complexes. Cleavage of the nascent transcript by S-II allows the resumption of elongation from the new 3'-terminus.</text>
</comment>
<keyword evidence="5 10" id="KW-0862">Zinc</keyword>
<protein>
    <recommendedName>
        <fullName evidence="10">Transcription elongation factor</fullName>
    </recommendedName>
</protein>
<evidence type="ECO:0000256" key="5">
    <source>
        <dbReference type="ARBA" id="ARBA00022833"/>
    </source>
</evidence>
<evidence type="ECO:0000256" key="6">
    <source>
        <dbReference type="ARBA" id="ARBA00023242"/>
    </source>
</evidence>
<feature type="compositionally biased region" description="Basic and acidic residues" evidence="11">
    <location>
        <begin position="101"/>
        <end position="111"/>
    </location>
</feature>
<evidence type="ECO:0000256" key="8">
    <source>
        <dbReference type="PROSITE-ProRule" id="PRU00472"/>
    </source>
</evidence>
<dbReference type="CDD" id="cd13749">
    <property type="entry name" value="Zn-ribbon_TFIIS"/>
    <property type="match status" value="1"/>
</dbReference>
<dbReference type="NCBIfam" id="TIGR01385">
    <property type="entry name" value="TFSII"/>
    <property type="match status" value="1"/>
</dbReference>
<evidence type="ECO:0000259" key="14">
    <source>
        <dbReference type="PROSITE" id="PS51321"/>
    </source>
</evidence>
<feature type="domain" description="TFIIS N-terminal" evidence="13">
    <location>
        <begin position="5"/>
        <end position="84"/>
    </location>
</feature>
<dbReference type="Gene3D" id="1.10.472.30">
    <property type="entry name" value="Transcription elongation factor S-II, central domain"/>
    <property type="match status" value="1"/>
</dbReference>
<accession>A0A8S1EZU7</accession>
<dbReference type="InterPro" id="IPR003618">
    <property type="entry name" value="TFIIS_cen_dom"/>
</dbReference>
<dbReference type="InterPro" id="IPR017923">
    <property type="entry name" value="TFIIS_N"/>
</dbReference>
<evidence type="ECO:0000256" key="11">
    <source>
        <dbReference type="SAM" id="MobiDB-lite"/>
    </source>
</evidence>
<evidence type="ECO:0000256" key="3">
    <source>
        <dbReference type="ARBA" id="ARBA00022723"/>
    </source>
</evidence>
<comment type="caution">
    <text evidence="15">The sequence shown here is derived from an EMBL/GenBank/DDBJ whole genome shotgun (WGS) entry which is preliminary data.</text>
</comment>
<keyword evidence="10" id="KW-0805">Transcription regulation</keyword>
<dbReference type="PROSITE" id="PS51133">
    <property type="entry name" value="ZF_TFIIS_2"/>
    <property type="match status" value="1"/>
</dbReference>
<evidence type="ECO:0000256" key="2">
    <source>
        <dbReference type="ARBA" id="ARBA00009647"/>
    </source>
</evidence>
<dbReference type="GO" id="GO:0005634">
    <property type="term" value="C:nucleus"/>
    <property type="evidence" value="ECO:0007669"/>
    <property type="project" value="UniProtKB-SubCell"/>
</dbReference>
<dbReference type="Pfam" id="PF07500">
    <property type="entry name" value="TFIIS_M"/>
    <property type="match status" value="1"/>
</dbReference>
<dbReference type="PROSITE" id="PS51319">
    <property type="entry name" value="TFIIS_N"/>
    <property type="match status" value="1"/>
</dbReference>
<dbReference type="SUPFAM" id="SSF46942">
    <property type="entry name" value="Elongation factor TFIIS domain 2"/>
    <property type="match status" value="1"/>
</dbReference>
<evidence type="ECO:0000256" key="10">
    <source>
        <dbReference type="RuleBase" id="RU368078"/>
    </source>
</evidence>
<proteinExistence type="inferred from homology"/>
<evidence type="ECO:0000313" key="16">
    <source>
        <dbReference type="Proteomes" id="UP000494206"/>
    </source>
</evidence>
<feature type="domain" description="TFIIS central" evidence="14">
    <location>
        <begin position="155"/>
        <end position="270"/>
    </location>
</feature>
<keyword evidence="10" id="KW-0804">Transcription</keyword>
<evidence type="ECO:0000256" key="7">
    <source>
        <dbReference type="ARBA" id="ARBA00025408"/>
    </source>
</evidence>
<dbReference type="SUPFAM" id="SSF57783">
    <property type="entry name" value="Zinc beta-ribbon"/>
    <property type="match status" value="1"/>
</dbReference>
<dbReference type="GO" id="GO:0003677">
    <property type="term" value="F:DNA binding"/>
    <property type="evidence" value="ECO:0007669"/>
    <property type="project" value="UniProtKB-KW"/>
</dbReference>
<evidence type="ECO:0000259" key="13">
    <source>
        <dbReference type="PROSITE" id="PS51319"/>
    </source>
</evidence>
<dbReference type="Gene3D" id="2.20.25.10">
    <property type="match status" value="1"/>
</dbReference>
<dbReference type="InterPro" id="IPR006289">
    <property type="entry name" value="TFSII"/>
</dbReference>
<dbReference type="EMBL" id="CADEPM010000004">
    <property type="protein sequence ID" value="CAB3405308.1"/>
    <property type="molecule type" value="Genomic_DNA"/>
</dbReference>